<dbReference type="InterPro" id="IPR015947">
    <property type="entry name" value="PUA-like_sf"/>
</dbReference>
<evidence type="ECO:0000313" key="2">
    <source>
        <dbReference type="EMBL" id="WOO39270.1"/>
    </source>
</evidence>
<dbReference type="PANTHER" id="PTHR46732">
    <property type="entry name" value="ATP-DEPENDENT PROTEASE LA (LON) DOMAIN PROTEIN"/>
    <property type="match status" value="1"/>
</dbReference>
<accession>A0AAQ3QTR4</accession>
<evidence type="ECO:0000313" key="3">
    <source>
        <dbReference type="Proteomes" id="UP001304300"/>
    </source>
</evidence>
<dbReference type="Gene3D" id="1.20.58.1480">
    <property type="match status" value="1"/>
</dbReference>
<dbReference type="EMBL" id="CP136920">
    <property type="protein sequence ID" value="WOO39270.1"/>
    <property type="molecule type" value="Genomic_DNA"/>
</dbReference>
<dbReference type="InterPro" id="IPR046336">
    <property type="entry name" value="Lon_prtase_N_sf"/>
</dbReference>
<dbReference type="Gene3D" id="2.30.130.40">
    <property type="entry name" value="LON domain-like"/>
    <property type="match status" value="1"/>
</dbReference>
<name>A0AAQ3QTR4_9BACT</name>
<dbReference type="Pfam" id="PF02190">
    <property type="entry name" value="LON_substr_bdg"/>
    <property type="match status" value="1"/>
</dbReference>
<feature type="domain" description="Lon N-terminal" evidence="1">
    <location>
        <begin position="11"/>
        <end position="206"/>
    </location>
</feature>
<reference evidence="2 3" key="1">
    <citation type="submission" date="2023-10" db="EMBL/GenBank/DDBJ databases">
        <title>Rubellicoccus peritrichatus gen. nov., sp. nov., isolated from an algae of coral reef tank.</title>
        <authorList>
            <person name="Luo J."/>
        </authorList>
    </citation>
    <scope>NUCLEOTIDE SEQUENCE [LARGE SCALE GENOMIC DNA]</scope>
    <source>
        <strain evidence="2 3">CR14</strain>
    </source>
</reference>
<organism evidence="2 3">
    <name type="scientific">Rubellicoccus peritrichatus</name>
    <dbReference type="NCBI Taxonomy" id="3080537"/>
    <lineage>
        <taxon>Bacteria</taxon>
        <taxon>Pseudomonadati</taxon>
        <taxon>Verrucomicrobiota</taxon>
        <taxon>Opitutia</taxon>
        <taxon>Puniceicoccales</taxon>
        <taxon>Cerasicoccaceae</taxon>
        <taxon>Rubellicoccus</taxon>
    </lineage>
</organism>
<evidence type="ECO:0000259" key="1">
    <source>
        <dbReference type="PROSITE" id="PS51787"/>
    </source>
</evidence>
<dbReference type="Proteomes" id="UP001304300">
    <property type="component" value="Chromosome"/>
</dbReference>
<gene>
    <name evidence="2" type="ORF">RZN69_11660</name>
</gene>
<protein>
    <submittedName>
        <fullName evidence="2">LON peptidase substrate-binding domain-containing protein</fullName>
    </submittedName>
</protein>
<proteinExistence type="predicted"/>
<keyword evidence="3" id="KW-1185">Reference proteome</keyword>
<dbReference type="PANTHER" id="PTHR46732:SF8">
    <property type="entry name" value="ATP-DEPENDENT PROTEASE LA (LON) DOMAIN PROTEIN"/>
    <property type="match status" value="1"/>
</dbReference>
<dbReference type="KEGG" id="puo:RZN69_11660"/>
<dbReference type="PROSITE" id="PS51787">
    <property type="entry name" value="LON_N"/>
    <property type="match status" value="1"/>
</dbReference>
<sequence length="227" mass="25454">MSLSFTVPNEVPVMTLSGVVLFPQAMLPLHIFEPRYQQMLHDVLEGDRIFCVAGQNDLIAESTGQVEPPYEVASVGIVRASHHNDDGTSNLIIQGLVRVRFKKIVREEPYRVAEIEPLDSNPGGDSILLSQQKERLFKLLRTYDELGGNVPNEVMAFLSALEDPDAIVDLAAFALCNDGVEKQKLLENLNTSRRYSDYLEYLVLENNRLALEKKLRGTLGEDDIQLN</sequence>
<dbReference type="SMART" id="SM00464">
    <property type="entry name" value="LON"/>
    <property type="match status" value="1"/>
</dbReference>
<dbReference type="AlphaFoldDB" id="A0AAQ3QTR4"/>
<dbReference type="InterPro" id="IPR003111">
    <property type="entry name" value="Lon_prtase_N"/>
</dbReference>
<dbReference type="RefSeq" id="WP_317831102.1">
    <property type="nucleotide sequence ID" value="NZ_CP136920.1"/>
</dbReference>
<dbReference type="SUPFAM" id="SSF88697">
    <property type="entry name" value="PUA domain-like"/>
    <property type="match status" value="1"/>
</dbReference>